<dbReference type="PROSITE" id="PS50850">
    <property type="entry name" value="MFS"/>
    <property type="match status" value="1"/>
</dbReference>
<feature type="transmembrane region" description="Helical" evidence="11">
    <location>
        <begin position="537"/>
        <end position="558"/>
    </location>
</feature>
<feature type="region of interest" description="Disordered" evidence="10">
    <location>
        <begin position="566"/>
        <end position="633"/>
    </location>
</feature>
<dbReference type="GeneID" id="36520256"/>
<evidence type="ECO:0000313" key="14">
    <source>
        <dbReference type="Proteomes" id="UP000234585"/>
    </source>
</evidence>
<evidence type="ECO:0000256" key="9">
    <source>
        <dbReference type="ARBA" id="ARBA00023136"/>
    </source>
</evidence>
<feature type="transmembrane region" description="Helical" evidence="11">
    <location>
        <begin position="335"/>
        <end position="356"/>
    </location>
</feature>
<gene>
    <name evidence="13" type="ORF">BDW47DRAFT_107869</name>
</gene>
<accession>A0A2I2F8F7</accession>
<keyword evidence="4" id="KW-0410">Iron transport</keyword>
<feature type="domain" description="Major facilitator superfamily (MFS) profile" evidence="12">
    <location>
        <begin position="64"/>
        <end position="562"/>
    </location>
</feature>
<evidence type="ECO:0000256" key="5">
    <source>
        <dbReference type="ARBA" id="ARBA00022692"/>
    </source>
</evidence>
<keyword evidence="14" id="KW-1185">Reference proteome</keyword>
<feature type="transmembrane region" description="Helical" evidence="11">
    <location>
        <begin position="432"/>
        <end position="455"/>
    </location>
</feature>
<evidence type="ECO:0000256" key="10">
    <source>
        <dbReference type="SAM" id="MobiDB-lite"/>
    </source>
</evidence>
<protein>
    <submittedName>
        <fullName evidence="13">Putative transporter</fullName>
    </submittedName>
</protein>
<keyword evidence="8" id="KW-0406">Ion transport</keyword>
<dbReference type="GO" id="GO:0005886">
    <property type="term" value="C:plasma membrane"/>
    <property type="evidence" value="ECO:0007669"/>
    <property type="project" value="TreeGrafter"/>
</dbReference>
<keyword evidence="6 11" id="KW-1133">Transmembrane helix</keyword>
<dbReference type="PANTHER" id="PTHR23501:SF200">
    <property type="entry name" value="TRANSPORTER, PUTATIVE (AFU_ORTHOLOGUE AFUA_3G01360)-RELATED"/>
    <property type="match status" value="1"/>
</dbReference>
<feature type="transmembrane region" description="Helical" evidence="11">
    <location>
        <begin position="401"/>
        <end position="420"/>
    </location>
</feature>
<evidence type="ECO:0000256" key="2">
    <source>
        <dbReference type="ARBA" id="ARBA00008335"/>
    </source>
</evidence>
<dbReference type="InterPro" id="IPR036259">
    <property type="entry name" value="MFS_trans_sf"/>
</dbReference>
<feature type="transmembrane region" description="Helical" evidence="11">
    <location>
        <begin position="467"/>
        <end position="487"/>
    </location>
</feature>
<dbReference type="RefSeq" id="XP_024670900.1">
    <property type="nucleotide sequence ID" value="XM_024813096.1"/>
</dbReference>
<evidence type="ECO:0000256" key="4">
    <source>
        <dbReference type="ARBA" id="ARBA00022496"/>
    </source>
</evidence>
<feature type="transmembrane region" description="Helical" evidence="11">
    <location>
        <begin position="376"/>
        <end position="394"/>
    </location>
</feature>
<keyword evidence="7" id="KW-0408">Iron</keyword>
<name>A0A2I2F8F7_ASPCN</name>
<keyword evidence="3" id="KW-0813">Transport</keyword>
<feature type="transmembrane region" description="Helical" evidence="11">
    <location>
        <begin position="154"/>
        <end position="174"/>
    </location>
</feature>
<evidence type="ECO:0000256" key="7">
    <source>
        <dbReference type="ARBA" id="ARBA00023004"/>
    </source>
</evidence>
<evidence type="ECO:0000256" key="6">
    <source>
        <dbReference type="ARBA" id="ARBA00022989"/>
    </source>
</evidence>
<dbReference type="InterPro" id="IPR011701">
    <property type="entry name" value="MFS"/>
</dbReference>
<keyword evidence="5 11" id="KW-0812">Transmembrane</keyword>
<organism evidence="13 14">
    <name type="scientific">Aspergillus candidus</name>
    <dbReference type="NCBI Taxonomy" id="41067"/>
    <lineage>
        <taxon>Eukaryota</taxon>
        <taxon>Fungi</taxon>
        <taxon>Dikarya</taxon>
        <taxon>Ascomycota</taxon>
        <taxon>Pezizomycotina</taxon>
        <taxon>Eurotiomycetes</taxon>
        <taxon>Eurotiomycetidae</taxon>
        <taxon>Eurotiales</taxon>
        <taxon>Aspergillaceae</taxon>
        <taxon>Aspergillus</taxon>
        <taxon>Aspergillus subgen. Circumdati</taxon>
    </lineage>
</organism>
<dbReference type="AlphaFoldDB" id="A0A2I2F8F7"/>
<comment type="similarity">
    <text evidence="2">Belongs to the major facilitator superfamily.</text>
</comment>
<feature type="transmembrane region" description="Helical" evidence="11">
    <location>
        <begin position="186"/>
        <end position="206"/>
    </location>
</feature>
<feature type="transmembrane region" description="Helical" evidence="11">
    <location>
        <begin position="218"/>
        <end position="240"/>
    </location>
</feature>
<evidence type="ECO:0000256" key="3">
    <source>
        <dbReference type="ARBA" id="ARBA00022448"/>
    </source>
</evidence>
<dbReference type="OrthoDB" id="2241241at2759"/>
<dbReference type="STRING" id="41067.A0A2I2F8F7"/>
<evidence type="ECO:0000256" key="8">
    <source>
        <dbReference type="ARBA" id="ARBA00023065"/>
    </source>
</evidence>
<keyword evidence="9 11" id="KW-0472">Membrane</keyword>
<dbReference type="EMBL" id="KZ559147">
    <property type="protein sequence ID" value="PLB36888.1"/>
    <property type="molecule type" value="Genomic_DNA"/>
</dbReference>
<dbReference type="FunFam" id="1.20.1250.20:FF:000611">
    <property type="entry name" value="Siderochrome-iron transporter MirC"/>
    <property type="match status" value="1"/>
</dbReference>
<dbReference type="Gene3D" id="1.20.1250.20">
    <property type="entry name" value="MFS general substrate transporter like domains"/>
    <property type="match status" value="2"/>
</dbReference>
<feature type="compositionally biased region" description="Basic and acidic residues" evidence="10">
    <location>
        <begin position="609"/>
        <end position="633"/>
    </location>
</feature>
<dbReference type="GO" id="GO:0015343">
    <property type="term" value="F:siderophore-iron transmembrane transporter activity"/>
    <property type="evidence" value="ECO:0007669"/>
    <property type="project" value="TreeGrafter"/>
</dbReference>
<proteinExistence type="inferred from homology"/>
<reference evidence="13 14" key="1">
    <citation type="submission" date="2017-12" db="EMBL/GenBank/DDBJ databases">
        <authorList>
            <consortium name="DOE Joint Genome Institute"/>
            <person name="Haridas S."/>
            <person name="Kjaerbolling I."/>
            <person name="Vesth T.C."/>
            <person name="Frisvad J.C."/>
            <person name="Nybo J.L."/>
            <person name="Theobald S."/>
            <person name="Kuo A."/>
            <person name="Bowyer P."/>
            <person name="Matsuda Y."/>
            <person name="Mondo S."/>
            <person name="Lyhne E.K."/>
            <person name="Kogle M.E."/>
            <person name="Clum A."/>
            <person name="Lipzen A."/>
            <person name="Salamov A."/>
            <person name="Ngan C.Y."/>
            <person name="Daum C."/>
            <person name="Chiniquy J."/>
            <person name="Barry K."/>
            <person name="LaButti K."/>
            <person name="Simmons B.A."/>
            <person name="Magnuson J.K."/>
            <person name="Mortensen U.H."/>
            <person name="Larsen T.O."/>
            <person name="Grigoriev I.V."/>
            <person name="Baker S.E."/>
            <person name="Andersen M.R."/>
            <person name="Nordberg H.P."/>
            <person name="Cantor M.N."/>
            <person name="Hua S.X."/>
        </authorList>
    </citation>
    <scope>NUCLEOTIDE SEQUENCE [LARGE SCALE GENOMIC DNA]</scope>
    <source>
        <strain evidence="13 14">CBS 102.13</strain>
    </source>
</reference>
<dbReference type="Pfam" id="PF07690">
    <property type="entry name" value="MFS_1"/>
    <property type="match status" value="1"/>
</dbReference>
<dbReference type="SUPFAM" id="SSF103473">
    <property type="entry name" value="MFS general substrate transporter"/>
    <property type="match status" value="1"/>
</dbReference>
<evidence type="ECO:0000256" key="1">
    <source>
        <dbReference type="ARBA" id="ARBA00004141"/>
    </source>
</evidence>
<feature type="transmembrane region" description="Helical" evidence="11">
    <location>
        <begin position="297"/>
        <end position="315"/>
    </location>
</feature>
<evidence type="ECO:0000256" key="11">
    <source>
        <dbReference type="SAM" id="Phobius"/>
    </source>
</evidence>
<dbReference type="InterPro" id="IPR020846">
    <property type="entry name" value="MFS_dom"/>
</dbReference>
<evidence type="ECO:0000259" key="12">
    <source>
        <dbReference type="PROSITE" id="PS50850"/>
    </source>
</evidence>
<dbReference type="Proteomes" id="UP000234585">
    <property type="component" value="Unassembled WGS sequence"/>
</dbReference>
<sequence length="633" mass="69087">MALWRRFFVSQRGEERPANSPMEYDEKQVGIEVEVAEEPVPEASGIAKIEAVEAVGGRKGRYFLYAGLAMIMMIYELDNSTVGTYRNFASSAFNQLGSLATLNTAASIISAISKPPIAKVSDVLGRGEAYIFTVTCYIVSYTLCASSKTFNMYAGGYVLYSVGQAGTSILNSIIVSDLSSMRSRGFFYNVMYIPFLITPWVSAFIIDSVVNGIGWRWGIGMFAILMPICACWIVITLLFYQRRARQSGLILTERLSVPEFCSRIDLGGVLLLSSGFALVLIPITLAADTPSLWSTPWVDALIAIGGVVLLCLYPYEKYFARHPVVPVRYFRTLSVVVSVALACVDNIGFGCNHTYLYVWSMVSHNFSARDAQFLNYTNSVMQAAAGIATGLLMYRMRTYKWIGVVGAVIRMVGYGVMVRFRTNDSSVAELFIVQLVQGMGSGIIETVLMVAAQIAVSHAELAQVTSLVMLGSYLGNGIGSAIAGAIYTSRLRPRLRLHMGPGADEYEVDKLYKSITGTLPAWGTPARTAVNQAYSDVMGYITIAALAFSAPIIILSIFMPNQKLGDGHNLVQKPPSPEPSSSSSPSPEPEPEPEKPPESGSEATLTPVMDEKRLQRKIEDWLDGHTGDEPDVQ</sequence>
<dbReference type="PANTHER" id="PTHR23501">
    <property type="entry name" value="MAJOR FACILITATOR SUPERFAMILY"/>
    <property type="match status" value="1"/>
</dbReference>
<feature type="transmembrane region" description="Helical" evidence="11">
    <location>
        <begin position="260"/>
        <end position="285"/>
    </location>
</feature>
<evidence type="ECO:0000313" key="13">
    <source>
        <dbReference type="EMBL" id="PLB36888.1"/>
    </source>
</evidence>
<comment type="subcellular location">
    <subcellularLocation>
        <location evidence="1">Membrane</location>
        <topology evidence="1">Multi-pass membrane protein</topology>
    </subcellularLocation>
</comment>